<keyword evidence="2" id="KW-1185">Reference proteome</keyword>
<accession>A0AAC8VX07</accession>
<dbReference type="GO" id="GO:0005975">
    <property type="term" value="P:carbohydrate metabolic process"/>
    <property type="evidence" value="ECO:0007669"/>
    <property type="project" value="InterPro"/>
</dbReference>
<dbReference type="EMBL" id="CP012401">
    <property type="protein sequence ID" value="ALG70746.1"/>
    <property type="molecule type" value="Genomic_DNA"/>
</dbReference>
<reference evidence="1 2" key="2">
    <citation type="journal article" date="2016" name="Genome Announc.">
        <title>Complete Genome Sequence of a Strain of Azospirillum thiophilum Isolated from a Sulfide Spring.</title>
        <authorList>
            <person name="Fomenkov A."/>
            <person name="Vincze T."/>
            <person name="Grabovich M."/>
            <person name="Anton B.P."/>
            <person name="Dubinina G."/>
            <person name="Orlova M."/>
            <person name="Belousova E."/>
            <person name="Roberts R.J."/>
        </authorList>
    </citation>
    <scope>NUCLEOTIDE SEQUENCE [LARGE SCALE GENOMIC DNA]</scope>
    <source>
        <strain evidence="1 2">BV-S</strain>
    </source>
</reference>
<dbReference type="Pfam" id="PF04748">
    <property type="entry name" value="Polysacc_deac_2"/>
    <property type="match status" value="1"/>
</dbReference>
<dbReference type="RefSeq" id="WP_045580892.1">
    <property type="nucleotide sequence ID" value="NZ_CP012401.1"/>
</dbReference>
<sequence>MKVPALLGRLRFDVRGLRPGLGWLRRLRRTGDGAGRGPRKPLSKALLGAAVLTAVAYAGVAGWLALNAAATREAWQAEIPAATVAVAALPPPPMPKAAAPATAPLPTDAAPLPLPGVPGAAVTLTPAPVPGLVEDSRNGPLPRIAQDGRKPWQVYARPFPATDKRPRIAIVMSDLGLSGVTTGNALAKLPPGITLAFLPYAERLDDWIERARTKGHEVMLSVPMEPQNYPRDDPGPNALLTMLGPDRNIERLEWSLGKAVGYVGITSTTGSKFTANPAAMQPVIDALKARGLLFVDARLTPKSVAGPLANLAGVPRALGDRVIDRDLSRGAIDDQLRELEELAKTNGAAVGFASPYPTTIERINLWMTALADRGIALAPASAVVNIQK</sequence>
<dbReference type="InterPro" id="IPR011330">
    <property type="entry name" value="Glyco_hydro/deAcase_b/a-brl"/>
</dbReference>
<gene>
    <name evidence="1" type="ORF">AL072_07270</name>
</gene>
<dbReference type="Gene3D" id="3.20.20.370">
    <property type="entry name" value="Glycoside hydrolase/deacetylase"/>
    <property type="match status" value="1"/>
</dbReference>
<dbReference type="SUPFAM" id="SSF88713">
    <property type="entry name" value="Glycoside hydrolase/deacetylase"/>
    <property type="match status" value="1"/>
</dbReference>
<dbReference type="KEGG" id="ati:AL072_07270"/>
<organism evidence="1 2">
    <name type="scientific">Azospirillum thiophilum</name>
    <dbReference type="NCBI Taxonomy" id="528244"/>
    <lineage>
        <taxon>Bacteria</taxon>
        <taxon>Pseudomonadati</taxon>
        <taxon>Pseudomonadota</taxon>
        <taxon>Alphaproteobacteria</taxon>
        <taxon>Rhodospirillales</taxon>
        <taxon>Azospirillaceae</taxon>
        <taxon>Azospirillum</taxon>
    </lineage>
</organism>
<dbReference type="AlphaFoldDB" id="A0AAC8VX07"/>
<dbReference type="CDD" id="cd10936">
    <property type="entry name" value="CE4_DAC2"/>
    <property type="match status" value="1"/>
</dbReference>
<name>A0AAC8VX07_9PROT</name>
<dbReference type="InterPro" id="IPR006837">
    <property type="entry name" value="Divergent_DAC"/>
</dbReference>
<dbReference type="PANTHER" id="PTHR30105:SF2">
    <property type="entry name" value="DIVERGENT POLYSACCHARIDE DEACETYLASE SUPERFAMILY"/>
    <property type="match status" value="1"/>
</dbReference>
<evidence type="ECO:0000313" key="2">
    <source>
        <dbReference type="Proteomes" id="UP000069935"/>
    </source>
</evidence>
<dbReference type="Proteomes" id="UP000069935">
    <property type="component" value="Chromosome 1"/>
</dbReference>
<protein>
    <recommendedName>
        <fullName evidence="3">Polysaccharide deacetylase</fullName>
    </recommendedName>
</protein>
<dbReference type="PANTHER" id="PTHR30105">
    <property type="entry name" value="UNCHARACTERIZED YIBQ-RELATED"/>
    <property type="match status" value="1"/>
</dbReference>
<evidence type="ECO:0000313" key="1">
    <source>
        <dbReference type="EMBL" id="ALG70746.1"/>
    </source>
</evidence>
<proteinExistence type="predicted"/>
<evidence type="ECO:0008006" key="3">
    <source>
        <dbReference type="Google" id="ProtNLM"/>
    </source>
</evidence>
<reference evidence="2" key="1">
    <citation type="submission" date="2015-08" db="EMBL/GenBank/DDBJ databases">
        <title>Complete Genome Sequence of Azospirillum thiophilum BV-S.</title>
        <authorList>
            <person name="Fomenkov A."/>
            <person name="Vincze T."/>
            <person name="Grabovich M."/>
            <person name="Dubinina G."/>
            <person name="Orlova M."/>
            <person name="Belousova E."/>
            <person name="Roberts R.J."/>
        </authorList>
    </citation>
    <scope>NUCLEOTIDE SEQUENCE [LARGE SCALE GENOMIC DNA]</scope>
    <source>
        <strain evidence="2">BV-S</strain>
    </source>
</reference>